<comment type="caution">
    <text evidence="2">The sequence shown here is derived from an EMBL/GenBank/DDBJ whole genome shotgun (WGS) entry which is preliminary data.</text>
</comment>
<name>A0AAD8JXP3_TARER</name>
<accession>A0AAD8JXP3</accession>
<evidence type="ECO:0000313" key="3">
    <source>
        <dbReference type="Proteomes" id="UP001229421"/>
    </source>
</evidence>
<evidence type="ECO:0000313" key="2">
    <source>
        <dbReference type="EMBL" id="KAK1409465.1"/>
    </source>
</evidence>
<reference evidence="2" key="1">
    <citation type="journal article" date="2023" name="bioRxiv">
        <title>Improved chromosome-level genome assembly for marigold (Tagetes erecta).</title>
        <authorList>
            <person name="Jiang F."/>
            <person name="Yuan L."/>
            <person name="Wang S."/>
            <person name="Wang H."/>
            <person name="Xu D."/>
            <person name="Wang A."/>
            <person name="Fan W."/>
        </authorList>
    </citation>
    <scope>NUCLEOTIDE SEQUENCE</scope>
    <source>
        <strain evidence="2">WSJ</strain>
        <tissue evidence="2">Leaf</tissue>
    </source>
</reference>
<evidence type="ECO:0000256" key="1">
    <source>
        <dbReference type="SAM" id="Phobius"/>
    </source>
</evidence>
<dbReference type="Proteomes" id="UP001229421">
    <property type="component" value="Unassembled WGS sequence"/>
</dbReference>
<feature type="transmembrane region" description="Helical" evidence="1">
    <location>
        <begin position="12"/>
        <end position="34"/>
    </location>
</feature>
<dbReference type="EMBL" id="JAUHHV010000010">
    <property type="protein sequence ID" value="KAK1409465.1"/>
    <property type="molecule type" value="Genomic_DNA"/>
</dbReference>
<sequence>MYFQVLCWENMFPAIMVEIVMIFGIELLTFFTFINHKSVGEGTIGTCNSECVSVCQLFIFVQCLSKYFLRASHVMIMT</sequence>
<protein>
    <submittedName>
        <fullName evidence="2">Uncharacterized protein</fullName>
    </submittedName>
</protein>
<organism evidence="2 3">
    <name type="scientific">Tagetes erecta</name>
    <name type="common">African marigold</name>
    <dbReference type="NCBI Taxonomy" id="13708"/>
    <lineage>
        <taxon>Eukaryota</taxon>
        <taxon>Viridiplantae</taxon>
        <taxon>Streptophyta</taxon>
        <taxon>Embryophyta</taxon>
        <taxon>Tracheophyta</taxon>
        <taxon>Spermatophyta</taxon>
        <taxon>Magnoliopsida</taxon>
        <taxon>eudicotyledons</taxon>
        <taxon>Gunneridae</taxon>
        <taxon>Pentapetalae</taxon>
        <taxon>asterids</taxon>
        <taxon>campanulids</taxon>
        <taxon>Asterales</taxon>
        <taxon>Asteraceae</taxon>
        <taxon>Asteroideae</taxon>
        <taxon>Heliantheae alliance</taxon>
        <taxon>Tageteae</taxon>
        <taxon>Tagetes</taxon>
    </lineage>
</organism>
<keyword evidence="1" id="KW-0472">Membrane</keyword>
<proteinExistence type="predicted"/>
<keyword evidence="1" id="KW-1133">Transmembrane helix</keyword>
<dbReference type="AlphaFoldDB" id="A0AAD8JXP3"/>
<keyword evidence="3" id="KW-1185">Reference proteome</keyword>
<keyword evidence="1" id="KW-0812">Transmembrane</keyword>
<gene>
    <name evidence="2" type="ORF">QVD17_35991</name>
</gene>